<dbReference type="AlphaFoldDB" id="A0A0K2SHD7"/>
<sequence length="348" mass="37876">METFTERRWGDGLPLIPPTPERVEWVLEGTDRTPGTVLGAMGPSMGEVTVRQLAINAAMAGARPEHLPVIIAAMEAITAYPYDYHAPLARGVAPLVIVNGPIVDQLGINHAQNELGPHPGYPAGAVIGRAINLAMRNLGGFGRGYVPPAQHGQPGTYTGLVIGEAEDVVPWTPLNVELGFERGTNTVTVLGVSGTVGVPGPNPEHAAAFVPPSIPFWPSTRFAWQRSTVGVLLVTPLQARRFFGQGRSKQDIKEVLYTYARTPRDEFERTWQLDEFEPTGFIGWLLRTTPEDEPIPIAAGPDSFLVVTAGGWDSSVAFSWLFTDLYMNVPTTKVVHLPQDWEDLLSER</sequence>
<evidence type="ECO:0000313" key="1">
    <source>
        <dbReference type="EMBL" id="BAS26224.1"/>
    </source>
</evidence>
<gene>
    <name evidence="1" type="ORF">LIP_0367</name>
</gene>
<organism evidence="1 2">
    <name type="scientific">Limnochorda pilosa</name>
    <dbReference type="NCBI Taxonomy" id="1555112"/>
    <lineage>
        <taxon>Bacteria</taxon>
        <taxon>Bacillati</taxon>
        <taxon>Bacillota</taxon>
        <taxon>Limnochordia</taxon>
        <taxon>Limnochordales</taxon>
        <taxon>Limnochordaceae</taxon>
        <taxon>Limnochorda</taxon>
    </lineage>
</organism>
<name>A0A0K2SHD7_LIMPI</name>
<dbReference type="KEGG" id="lpil:LIP_0367"/>
<protein>
    <submittedName>
        <fullName evidence="1">Uncharacterized protein</fullName>
    </submittedName>
</protein>
<keyword evidence="2" id="KW-1185">Reference proteome</keyword>
<dbReference type="EMBL" id="AP014924">
    <property type="protein sequence ID" value="BAS26224.1"/>
    <property type="molecule type" value="Genomic_DNA"/>
</dbReference>
<reference evidence="2" key="1">
    <citation type="submission" date="2015-07" db="EMBL/GenBank/DDBJ databases">
        <title>Complete genome sequence and phylogenetic analysis of Limnochorda pilosa.</title>
        <authorList>
            <person name="Watanabe M."/>
            <person name="Kojima H."/>
            <person name="Fukui M."/>
        </authorList>
    </citation>
    <scope>NUCLEOTIDE SEQUENCE [LARGE SCALE GENOMIC DNA]</scope>
    <source>
        <strain evidence="2">HC45</strain>
    </source>
</reference>
<evidence type="ECO:0000313" key="2">
    <source>
        <dbReference type="Proteomes" id="UP000065807"/>
    </source>
</evidence>
<proteinExistence type="predicted"/>
<accession>A0A0K2SHD7</accession>
<dbReference type="Proteomes" id="UP000065807">
    <property type="component" value="Chromosome"/>
</dbReference>
<reference evidence="2" key="2">
    <citation type="journal article" date="2016" name="Int. J. Syst. Evol. Microbiol.">
        <title>Complete genome sequence and cell structure of Limnochorda pilosa, a Gram-negative spore-former within the phylum Firmicutes.</title>
        <authorList>
            <person name="Watanabe M."/>
            <person name="Kojima H."/>
            <person name="Fukui M."/>
        </authorList>
    </citation>
    <scope>NUCLEOTIDE SEQUENCE [LARGE SCALE GENOMIC DNA]</scope>
    <source>
        <strain evidence="2">HC45</strain>
    </source>
</reference>
<dbReference type="STRING" id="1555112.LIP_0367"/>